<dbReference type="RefSeq" id="WP_183344169.1">
    <property type="nucleotide sequence ID" value="NZ_JACHNU010000006.1"/>
</dbReference>
<dbReference type="PANTHER" id="PTHR47271">
    <property type="entry name" value="ARGININE DEIMINASE"/>
    <property type="match status" value="1"/>
</dbReference>
<keyword evidence="1" id="KW-0378">Hydrolase</keyword>
<name>A0A840IGV0_9ACTN</name>
<proteinExistence type="predicted"/>
<evidence type="ECO:0000313" key="2">
    <source>
        <dbReference type="Proteomes" id="UP000585272"/>
    </source>
</evidence>
<gene>
    <name evidence="1" type="ORF">BDZ31_003890</name>
</gene>
<dbReference type="Pfam" id="PF02274">
    <property type="entry name" value="ADI"/>
    <property type="match status" value="2"/>
</dbReference>
<comment type="caution">
    <text evidence="1">The sequence shown here is derived from an EMBL/GenBank/DDBJ whole genome shotgun (WGS) entry which is preliminary data.</text>
</comment>
<protein>
    <submittedName>
        <fullName evidence="1">N-dimethylarginine dimethylaminohydrolase</fullName>
    </submittedName>
</protein>
<dbReference type="EMBL" id="JACHNU010000006">
    <property type="protein sequence ID" value="MBB4664287.1"/>
    <property type="molecule type" value="Genomic_DNA"/>
</dbReference>
<reference evidence="1 2" key="1">
    <citation type="submission" date="2020-08" db="EMBL/GenBank/DDBJ databases">
        <title>Genomic Encyclopedia of Archaeal and Bacterial Type Strains, Phase II (KMG-II): from individual species to whole genera.</title>
        <authorList>
            <person name="Goeker M."/>
        </authorList>
    </citation>
    <scope>NUCLEOTIDE SEQUENCE [LARGE SCALE GENOMIC DNA]</scope>
    <source>
        <strain evidence="1 2">DSM 23288</strain>
    </source>
</reference>
<sequence length="342" mass="37223">MPRLIPSLAELDGYDRLPDGFHQLLTPPEPEPPFHDVGELERTWGCRWGADDEVSRLRKVLVRQPGDELAAVRADAYRPGFDAFVDEGGAWHWTGSEPPDLARLHAQHAGLVAALRGEGVEVVVAEPLAPRFTKAMYVRDPLVTVRGGAIVGRLAPRMRRGEEAALTREAAALGMPILGTVVGSGTLEGGSFAKLRPGLAVLGTSVRCNDAGAEQLRELLRRIGWELLVVPLPGFVVHLDIHFAMVDRDRALVNANGLPYTFMEELARRGVECIWAHPDEPWALNLLTLAPGRVLTSESAPRTAELLRARGVEVIAIPYDEAHKNGGGVHCSTQELLRDAAE</sequence>
<dbReference type="PANTHER" id="PTHR47271:SF2">
    <property type="entry name" value="ARGININE DEIMINASE"/>
    <property type="match status" value="1"/>
</dbReference>
<dbReference type="GO" id="GO:0016990">
    <property type="term" value="F:arginine deiminase activity"/>
    <property type="evidence" value="ECO:0007669"/>
    <property type="project" value="TreeGrafter"/>
</dbReference>
<dbReference type="Gene3D" id="3.75.10.10">
    <property type="entry name" value="L-arginine/glycine Amidinotransferase, Chain A"/>
    <property type="match status" value="1"/>
</dbReference>
<dbReference type="SUPFAM" id="SSF55909">
    <property type="entry name" value="Pentein"/>
    <property type="match status" value="1"/>
</dbReference>
<accession>A0A840IGV0</accession>
<dbReference type="GO" id="GO:0019546">
    <property type="term" value="P:L-arginine deiminase pathway"/>
    <property type="evidence" value="ECO:0007669"/>
    <property type="project" value="TreeGrafter"/>
</dbReference>
<dbReference type="AlphaFoldDB" id="A0A840IGV0"/>
<dbReference type="Proteomes" id="UP000585272">
    <property type="component" value="Unassembled WGS sequence"/>
</dbReference>
<organism evidence="1 2">
    <name type="scientific">Conexibacter arvalis</name>
    <dbReference type="NCBI Taxonomy" id="912552"/>
    <lineage>
        <taxon>Bacteria</taxon>
        <taxon>Bacillati</taxon>
        <taxon>Actinomycetota</taxon>
        <taxon>Thermoleophilia</taxon>
        <taxon>Solirubrobacterales</taxon>
        <taxon>Conexibacteraceae</taxon>
        <taxon>Conexibacter</taxon>
    </lineage>
</organism>
<evidence type="ECO:0000313" key="1">
    <source>
        <dbReference type="EMBL" id="MBB4664287.1"/>
    </source>
</evidence>
<keyword evidence="2" id="KW-1185">Reference proteome</keyword>